<accession>A0ABU2S017</accession>
<sequence>MEGNDSAWRHIDFLRHRVAFLENQHAVSVPAPMDWPRHTTDPPTPKPTFVMKAANPPKQTAVVIPLHQMTRRV</sequence>
<keyword evidence="2" id="KW-1185">Reference proteome</keyword>
<protein>
    <submittedName>
        <fullName evidence="1">Uncharacterized protein</fullName>
    </submittedName>
</protein>
<reference evidence="2" key="1">
    <citation type="submission" date="2023-07" db="EMBL/GenBank/DDBJ databases">
        <title>30 novel species of actinomycetes from the DSMZ collection.</title>
        <authorList>
            <person name="Nouioui I."/>
        </authorList>
    </citation>
    <scope>NUCLEOTIDE SEQUENCE [LARGE SCALE GENOMIC DNA]</scope>
    <source>
        <strain evidence="2">DSM 41886</strain>
    </source>
</reference>
<proteinExistence type="predicted"/>
<dbReference type="EMBL" id="JAVREV010000003">
    <property type="protein sequence ID" value="MDT0442333.1"/>
    <property type="molecule type" value="Genomic_DNA"/>
</dbReference>
<dbReference type="Proteomes" id="UP001183615">
    <property type="component" value="Unassembled WGS sequence"/>
</dbReference>
<gene>
    <name evidence="1" type="ORF">RM779_06945</name>
</gene>
<evidence type="ECO:0000313" key="2">
    <source>
        <dbReference type="Proteomes" id="UP001183615"/>
    </source>
</evidence>
<organism evidence="1 2">
    <name type="scientific">Streptomyces johnsoniae</name>
    <dbReference type="NCBI Taxonomy" id="3075532"/>
    <lineage>
        <taxon>Bacteria</taxon>
        <taxon>Bacillati</taxon>
        <taxon>Actinomycetota</taxon>
        <taxon>Actinomycetes</taxon>
        <taxon>Kitasatosporales</taxon>
        <taxon>Streptomycetaceae</taxon>
        <taxon>Streptomyces</taxon>
    </lineage>
</organism>
<dbReference type="RefSeq" id="WP_311616769.1">
    <property type="nucleotide sequence ID" value="NZ_JAVREV010000003.1"/>
</dbReference>
<comment type="caution">
    <text evidence="1">The sequence shown here is derived from an EMBL/GenBank/DDBJ whole genome shotgun (WGS) entry which is preliminary data.</text>
</comment>
<evidence type="ECO:0000313" key="1">
    <source>
        <dbReference type="EMBL" id="MDT0442333.1"/>
    </source>
</evidence>
<name>A0ABU2S017_9ACTN</name>